<evidence type="ECO:0000256" key="1">
    <source>
        <dbReference type="SAM" id="MobiDB-lite"/>
    </source>
</evidence>
<reference evidence="3 4" key="1">
    <citation type="submission" date="2019-04" db="EMBL/GenBank/DDBJ databases">
        <title>Friends and foes A comparative genomics study of 23 Aspergillus species from section Flavi.</title>
        <authorList>
            <consortium name="DOE Joint Genome Institute"/>
            <person name="Kjaerbolling I."/>
            <person name="Vesth T."/>
            <person name="Frisvad J.C."/>
            <person name="Nybo J.L."/>
            <person name="Theobald S."/>
            <person name="Kildgaard S."/>
            <person name="Isbrandt T."/>
            <person name="Kuo A."/>
            <person name="Sato A."/>
            <person name="Lyhne E.K."/>
            <person name="Kogle M.E."/>
            <person name="Wiebenga A."/>
            <person name="Kun R.S."/>
            <person name="Lubbers R.J."/>
            <person name="Makela M.R."/>
            <person name="Barry K."/>
            <person name="Chovatia M."/>
            <person name="Clum A."/>
            <person name="Daum C."/>
            <person name="Haridas S."/>
            <person name="He G."/>
            <person name="LaButti K."/>
            <person name="Lipzen A."/>
            <person name="Mondo S."/>
            <person name="Riley R."/>
            <person name="Salamov A."/>
            <person name="Simmons B.A."/>
            <person name="Magnuson J.K."/>
            <person name="Henrissat B."/>
            <person name="Mortensen U.H."/>
            <person name="Larsen T.O."/>
            <person name="Devries R.P."/>
            <person name="Grigoriev I.V."/>
            <person name="Machida M."/>
            <person name="Baker S.E."/>
            <person name="Andersen M.R."/>
        </authorList>
    </citation>
    <scope>NUCLEOTIDE SEQUENCE [LARGE SCALE GENOMIC DNA]</scope>
    <source>
        <strain evidence="3 4">CBS 117626</strain>
    </source>
</reference>
<feature type="region of interest" description="Disordered" evidence="1">
    <location>
        <begin position="52"/>
        <end position="79"/>
    </location>
</feature>
<keyword evidence="4" id="KW-1185">Reference proteome</keyword>
<keyword evidence="2" id="KW-0812">Transmembrane</keyword>
<evidence type="ECO:0000256" key="2">
    <source>
        <dbReference type="SAM" id="Phobius"/>
    </source>
</evidence>
<sequence>MTDSQGYETWAASTLITWAVIEGGIYLIAACLPTSRTLMKLAWRRARTRRGQTHDFRQTYTEPGGSQVKHTPKLPWVDGSTDKEDALRLVTLCSHQHSDIGPGKIVVDHEFSVH</sequence>
<evidence type="ECO:0000313" key="3">
    <source>
        <dbReference type="EMBL" id="KAE8162556.1"/>
    </source>
</evidence>
<proteinExistence type="predicted"/>
<dbReference type="OrthoDB" id="5329176at2759"/>
<evidence type="ECO:0000313" key="4">
    <source>
        <dbReference type="Proteomes" id="UP000326950"/>
    </source>
</evidence>
<protein>
    <submittedName>
        <fullName evidence="3">Uncharacterized protein</fullName>
    </submittedName>
</protein>
<dbReference type="Proteomes" id="UP000326950">
    <property type="component" value="Unassembled WGS sequence"/>
</dbReference>
<dbReference type="AlphaFoldDB" id="A0A5N6UV75"/>
<organism evidence="3 4">
    <name type="scientific">Aspergillus tamarii</name>
    <dbReference type="NCBI Taxonomy" id="41984"/>
    <lineage>
        <taxon>Eukaryota</taxon>
        <taxon>Fungi</taxon>
        <taxon>Dikarya</taxon>
        <taxon>Ascomycota</taxon>
        <taxon>Pezizomycotina</taxon>
        <taxon>Eurotiomycetes</taxon>
        <taxon>Eurotiomycetidae</taxon>
        <taxon>Eurotiales</taxon>
        <taxon>Aspergillaceae</taxon>
        <taxon>Aspergillus</taxon>
        <taxon>Aspergillus subgen. Circumdati</taxon>
    </lineage>
</organism>
<keyword evidence="2" id="KW-1133">Transmembrane helix</keyword>
<feature type="transmembrane region" description="Helical" evidence="2">
    <location>
        <begin position="15"/>
        <end position="35"/>
    </location>
</feature>
<gene>
    <name evidence="3" type="ORF">BDV40DRAFT_300280</name>
</gene>
<keyword evidence="2" id="KW-0472">Membrane</keyword>
<accession>A0A5N6UV75</accession>
<name>A0A5N6UV75_ASPTM</name>
<dbReference type="EMBL" id="ML738627">
    <property type="protein sequence ID" value="KAE8162556.1"/>
    <property type="molecule type" value="Genomic_DNA"/>
</dbReference>